<keyword evidence="9" id="KW-1133">Transmembrane helix</keyword>
<dbReference type="PANTHER" id="PTHR46671">
    <property type="entry name" value="PROTEIN CBG11221"/>
    <property type="match status" value="1"/>
</dbReference>
<keyword evidence="4" id="KW-0808">Transferase</keyword>
<evidence type="ECO:0000256" key="3">
    <source>
        <dbReference type="ARBA" id="ARBA00022676"/>
    </source>
</evidence>
<comment type="subcellular location">
    <subcellularLocation>
        <location evidence="1">Membrane</location>
        <topology evidence="1">Single-pass type II membrane protein</topology>
    </subcellularLocation>
</comment>
<keyword evidence="9" id="KW-0812">Transmembrane</keyword>
<dbReference type="GO" id="GO:0016757">
    <property type="term" value="F:glycosyltransferase activity"/>
    <property type="evidence" value="ECO:0007669"/>
    <property type="project" value="UniProtKB-KW"/>
</dbReference>
<feature type="compositionally biased region" description="Basic residues" evidence="8">
    <location>
        <begin position="858"/>
        <end position="878"/>
    </location>
</feature>
<dbReference type="GO" id="GO:0005685">
    <property type="term" value="C:U1 snRNP"/>
    <property type="evidence" value="ECO:0007669"/>
    <property type="project" value="InterPro"/>
</dbReference>
<keyword evidence="10" id="KW-1185">Reference proteome</keyword>
<feature type="transmembrane region" description="Helical" evidence="9">
    <location>
        <begin position="507"/>
        <end position="528"/>
    </location>
</feature>
<evidence type="ECO:0000313" key="10">
    <source>
        <dbReference type="Proteomes" id="UP000050741"/>
    </source>
</evidence>
<feature type="region of interest" description="Disordered" evidence="8">
    <location>
        <begin position="839"/>
        <end position="937"/>
    </location>
</feature>
<reference evidence="10" key="2">
    <citation type="submission" date="2014-05" db="EMBL/GenBank/DDBJ databases">
        <title>The genome and life-stage specific transcriptomes of Globodera pallida elucidate key aspects of plant parasitism by a cyst nematode.</title>
        <authorList>
            <person name="Cotton J.A."/>
            <person name="Lilley C.J."/>
            <person name="Jones L.M."/>
            <person name="Kikuchi T."/>
            <person name="Reid A.J."/>
            <person name="Thorpe P."/>
            <person name="Tsai I.J."/>
            <person name="Beasley H."/>
            <person name="Blok V."/>
            <person name="Cock P.J.A."/>
            <person name="Van den Akker S.E."/>
            <person name="Holroyd N."/>
            <person name="Hunt M."/>
            <person name="Mantelin S."/>
            <person name="Naghra H."/>
            <person name="Pain A."/>
            <person name="Palomares-Rius J.E."/>
            <person name="Zarowiecki M."/>
            <person name="Berriman M."/>
            <person name="Jones J.T."/>
            <person name="Urwin P.E."/>
        </authorList>
    </citation>
    <scope>NUCLEOTIDE SEQUENCE [LARGE SCALE GENOMIC DNA]</scope>
    <source>
        <strain evidence="10">Lindley</strain>
    </source>
</reference>
<keyword evidence="7" id="KW-0175">Coiled coil</keyword>
<evidence type="ECO:0000256" key="6">
    <source>
        <dbReference type="ARBA" id="ARBA00023180"/>
    </source>
</evidence>
<evidence type="ECO:0000256" key="8">
    <source>
        <dbReference type="SAM" id="MobiDB-lite"/>
    </source>
</evidence>
<feature type="transmembrane region" description="Helical" evidence="9">
    <location>
        <begin position="12"/>
        <end position="32"/>
    </location>
</feature>
<dbReference type="GO" id="GO:0006376">
    <property type="term" value="P:mRNA splice site recognition"/>
    <property type="evidence" value="ECO:0007669"/>
    <property type="project" value="InterPro"/>
</dbReference>
<organism evidence="10 11">
    <name type="scientific">Globodera pallida</name>
    <name type="common">Potato cyst nematode worm</name>
    <name type="synonym">Heterodera pallida</name>
    <dbReference type="NCBI Taxonomy" id="36090"/>
    <lineage>
        <taxon>Eukaryota</taxon>
        <taxon>Metazoa</taxon>
        <taxon>Ecdysozoa</taxon>
        <taxon>Nematoda</taxon>
        <taxon>Chromadorea</taxon>
        <taxon>Rhabditida</taxon>
        <taxon>Tylenchina</taxon>
        <taxon>Tylenchomorpha</taxon>
        <taxon>Tylenchoidea</taxon>
        <taxon>Heteroderidae</taxon>
        <taxon>Heteroderinae</taxon>
        <taxon>Globodera</taxon>
    </lineage>
</organism>
<evidence type="ECO:0000256" key="2">
    <source>
        <dbReference type="ARBA" id="ARBA00005655"/>
    </source>
</evidence>
<keyword evidence="6" id="KW-0325">Glycoprotein</keyword>
<evidence type="ECO:0000256" key="1">
    <source>
        <dbReference type="ARBA" id="ARBA00004606"/>
    </source>
</evidence>
<dbReference type="Proteomes" id="UP000050741">
    <property type="component" value="Unassembled WGS sequence"/>
</dbReference>
<keyword evidence="3" id="KW-0328">Glycosyltransferase</keyword>
<evidence type="ECO:0000256" key="9">
    <source>
        <dbReference type="SAM" id="Phobius"/>
    </source>
</evidence>
<proteinExistence type="inferred from homology"/>
<dbReference type="GO" id="GO:0016020">
    <property type="term" value="C:membrane"/>
    <property type="evidence" value="ECO:0007669"/>
    <property type="project" value="UniProtKB-SubCell"/>
</dbReference>
<dbReference type="WBParaSite" id="GPLIN_000783600">
    <property type="protein sequence ID" value="GPLIN_000783600"/>
    <property type="gene ID" value="GPLIN_000783600"/>
</dbReference>
<evidence type="ECO:0000313" key="11">
    <source>
        <dbReference type="WBParaSite" id="GPLIN_000783600"/>
    </source>
</evidence>
<dbReference type="AlphaFoldDB" id="A0A183C4P2"/>
<dbReference type="PANTHER" id="PTHR46671:SF7">
    <property type="entry name" value="CORE-2_I-BRANCHING ENZYME"/>
    <property type="match status" value="1"/>
</dbReference>
<evidence type="ECO:0000256" key="5">
    <source>
        <dbReference type="ARBA" id="ARBA00023136"/>
    </source>
</evidence>
<evidence type="ECO:0000256" key="7">
    <source>
        <dbReference type="SAM" id="Coils"/>
    </source>
</evidence>
<accession>A0A183C4P2</accession>
<dbReference type="Pfam" id="PF03194">
    <property type="entry name" value="LUC7"/>
    <property type="match status" value="1"/>
</dbReference>
<dbReference type="InterPro" id="IPR004882">
    <property type="entry name" value="Luc7-rel"/>
</dbReference>
<name>A0A183C4P2_GLOPA</name>
<protein>
    <submittedName>
        <fullName evidence="11">U1-type domain-containing protein</fullName>
    </submittedName>
</protein>
<reference evidence="10" key="1">
    <citation type="submission" date="2013-12" db="EMBL/GenBank/DDBJ databases">
        <authorList>
            <person name="Aslett M."/>
        </authorList>
    </citation>
    <scope>NUCLEOTIDE SEQUENCE [LARGE SCALE GENOMIC DNA]</scope>
    <source>
        <strain evidence="10">Lindley</strain>
    </source>
</reference>
<feature type="coiled-coil region" evidence="7">
    <location>
        <begin position="706"/>
        <end position="766"/>
    </location>
</feature>
<comment type="similarity">
    <text evidence="2">Belongs to the Luc7 family.</text>
</comment>
<sequence length="973" mass="110635">MLRQLIRQCHIPFIPSAAFFAFGALFMLIWWLSMGLSSINNSSIVNQTFKIKPSNLIALTNIPIDADVSPQSKNEHLAAAFGSLWPQLSQLNCNSLINNGTKFKQFGGGKRRRIVQKDPPHDNLDTNCSAIRARWHFVEKAGTAREAHFPLAFARTVFRYLPENVYCYALDAKADALFMRRVHALAHCFPNVVVLAEHFNVFSNGKNVTRAQLACLEAMLPMGEWKYALLLQNHDLPLRTNAELVEILRVYNGTNDIGTKKIMPNTVNFSLDWSLAKLHLYRKGQQVPTNLTRLHHTKSFNLIALSRTAVQFTLGTLNLDRMIAQLELSAYGMDEVLFSTLNSNLPDFPGGFSPICLPRPVSNMGRYTIWHGNYVASASGGCRSAYFRHGVCVYGTEDLFHIGRDRLHFYLNKMMPSFDFGAIFCWLNALAARRDGQQTKKANVKVNRRFYTELPHVLYNRLRSSGRLTEFKQALMASFDEQLKRFFCKSEEQLREASSTGMSAAKVTFIVATILVSLMLVIALGLFLRNQQRKKQARERSRGRVIDSDGFVENIKTIATEERATTSVIGEQGEQQHFGTERNRFGSLSEVTMTAKDQIAAMLNELMGPGRNEDKNLDLNFRDTDVCKFFLAGFCPHDEFVNTKADLGVCRYVHDENLRIAYRKSEHFGKLGYERQFYYFLRRIHDDMMRRIERNKERLALTQGAQNMDEATKKQLEEKAERLEREMGEFVEVAERAGSRGDLEKSQKYVKRAEEVNAELENVRKLLDPEARQHEVYQAGYKDPNAPKPMRVCEVCGSFLIIGDVQQRIDDHMQGRQHLGYAKITATLAELKVKLRDEITPERTSSRSPVSTSGGGHQRVHRPSRSKSHERKSRRKRSHSESSRAGGGGGHRRAKRSHSRHRDDVNNKHSAEVASGVVGGDRHRRRARDSKVTTSSTTRATAVIVDRYSTSTVFEKSEAFHSYPTLMSRSMNE</sequence>
<feature type="compositionally biased region" description="Basic and acidic residues" evidence="8">
    <location>
        <begin position="901"/>
        <end position="911"/>
    </location>
</feature>
<keyword evidence="5 9" id="KW-0472">Membrane</keyword>
<evidence type="ECO:0000256" key="4">
    <source>
        <dbReference type="ARBA" id="ARBA00022679"/>
    </source>
</evidence>
<dbReference type="GO" id="GO:0003729">
    <property type="term" value="F:mRNA binding"/>
    <property type="evidence" value="ECO:0007669"/>
    <property type="project" value="InterPro"/>
</dbReference>
<reference evidence="11" key="3">
    <citation type="submission" date="2016-06" db="UniProtKB">
        <authorList>
            <consortium name="WormBaseParasite"/>
        </authorList>
    </citation>
    <scope>IDENTIFICATION</scope>
</reference>
<feature type="compositionally biased region" description="Basic residues" evidence="8">
    <location>
        <begin position="890"/>
        <end position="900"/>
    </location>
</feature>
<dbReference type="InterPro" id="IPR003406">
    <property type="entry name" value="Glyco_trans_14"/>
</dbReference>
<dbReference type="Pfam" id="PF02485">
    <property type="entry name" value="Branch"/>
    <property type="match status" value="1"/>
</dbReference>